<dbReference type="CDD" id="cd04301">
    <property type="entry name" value="NAT_SF"/>
    <property type="match status" value="1"/>
</dbReference>
<name>A0ABV1JAS3_9ACTN</name>
<comment type="caution">
    <text evidence="3">The sequence shown here is derived from an EMBL/GenBank/DDBJ whole genome shotgun (WGS) entry which is preliminary data.</text>
</comment>
<sequence length="97" mass="10989">MKIEHDEEASRFLAKNDEGKQLGLLEYIRAEGNELYATHTEVRPQHEGKGIASSLVDALVEYAEKTGATIVPMCPYVLARFRKNPEKYANVMKHRGE</sequence>
<dbReference type="Gene3D" id="3.40.630.30">
    <property type="match status" value="1"/>
</dbReference>
<dbReference type="PANTHER" id="PTHR31435:SF10">
    <property type="entry name" value="BSR4717 PROTEIN"/>
    <property type="match status" value="1"/>
</dbReference>
<keyword evidence="3" id="KW-0012">Acyltransferase</keyword>
<dbReference type="InterPro" id="IPR016181">
    <property type="entry name" value="Acyl_CoA_acyltransferase"/>
</dbReference>
<proteinExistence type="predicted"/>
<evidence type="ECO:0000313" key="3">
    <source>
        <dbReference type="EMBL" id="MEQ3362183.1"/>
    </source>
</evidence>
<evidence type="ECO:0000259" key="1">
    <source>
        <dbReference type="PROSITE" id="PS51186"/>
    </source>
</evidence>
<feature type="domain" description="N-acetyltransferase" evidence="1">
    <location>
        <begin position="1"/>
        <end position="97"/>
    </location>
</feature>
<keyword evidence="4" id="KW-1185">Reference proteome</keyword>
<dbReference type="Proteomes" id="UP001487305">
    <property type="component" value="Unassembled WGS sequence"/>
</dbReference>
<dbReference type="GO" id="GO:0016746">
    <property type="term" value="F:acyltransferase activity"/>
    <property type="evidence" value="ECO:0007669"/>
    <property type="project" value="UniProtKB-KW"/>
</dbReference>
<dbReference type="PANTHER" id="PTHR31435">
    <property type="entry name" value="PROTEIN NATD1"/>
    <property type="match status" value="1"/>
</dbReference>
<dbReference type="PROSITE" id="PS51186">
    <property type="entry name" value="GNAT"/>
    <property type="match status" value="1"/>
</dbReference>
<dbReference type="InterPro" id="IPR031165">
    <property type="entry name" value="GNAT_YJDJ"/>
</dbReference>
<gene>
    <name evidence="3" type="ORF">AAA083_04230</name>
</gene>
<protein>
    <submittedName>
        <fullName evidence="3">GNAT family N-acetyltransferase</fullName>
        <ecNumber evidence="3">2.3.1.-</ecNumber>
    </submittedName>
</protein>
<organism evidence="3 4">
    <name type="scientific">Raoultibacter massiliensis</name>
    <dbReference type="NCBI Taxonomy" id="1852371"/>
    <lineage>
        <taxon>Bacteria</taxon>
        <taxon>Bacillati</taxon>
        <taxon>Actinomycetota</taxon>
        <taxon>Coriobacteriia</taxon>
        <taxon>Eggerthellales</taxon>
        <taxon>Eggerthellaceae</taxon>
        <taxon>Raoultibacter</taxon>
    </lineage>
</organism>
<dbReference type="InterPro" id="IPR000182">
    <property type="entry name" value="GNAT_dom"/>
</dbReference>
<accession>A0ABV1JAS3</accession>
<dbReference type="InterPro" id="IPR045057">
    <property type="entry name" value="Gcn5-rel_NAT"/>
</dbReference>
<reference evidence="3 4" key="1">
    <citation type="submission" date="2024-04" db="EMBL/GenBank/DDBJ databases">
        <title>Human intestinal bacterial collection.</title>
        <authorList>
            <person name="Pauvert C."/>
            <person name="Hitch T.C.A."/>
            <person name="Clavel T."/>
        </authorList>
    </citation>
    <scope>NUCLEOTIDE SEQUENCE [LARGE SCALE GENOMIC DNA]</scope>
    <source>
        <strain evidence="3 4">CLA-KB-H42</strain>
    </source>
</reference>
<dbReference type="EMBL" id="JBBNOP010000003">
    <property type="protein sequence ID" value="MEQ3362183.1"/>
    <property type="molecule type" value="Genomic_DNA"/>
</dbReference>
<feature type="domain" description="N-acetyltransferase" evidence="2">
    <location>
        <begin position="4"/>
        <end position="93"/>
    </location>
</feature>
<dbReference type="RefSeq" id="WP_102374700.1">
    <property type="nucleotide sequence ID" value="NZ_DBFADM010000053.1"/>
</dbReference>
<dbReference type="SUPFAM" id="SSF55729">
    <property type="entry name" value="Acyl-CoA N-acyltransferases (Nat)"/>
    <property type="match status" value="1"/>
</dbReference>
<dbReference type="PROSITE" id="PS51729">
    <property type="entry name" value="GNAT_YJDJ"/>
    <property type="match status" value="1"/>
</dbReference>
<dbReference type="EC" id="2.3.1.-" evidence="3"/>
<evidence type="ECO:0000259" key="2">
    <source>
        <dbReference type="PROSITE" id="PS51729"/>
    </source>
</evidence>
<dbReference type="Pfam" id="PF14542">
    <property type="entry name" value="Acetyltransf_CG"/>
    <property type="match status" value="1"/>
</dbReference>
<keyword evidence="3" id="KW-0808">Transferase</keyword>
<evidence type="ECO:0000313" key="4">
    <source>
        <dbReference type="Proteomes" id="UP001487305"/>
    </source>
</evidence>